<dbReference type="CTD" id="8232317"/>
<dbReference type="GeneID" id="8232317"/>
<protein>
    <submittedName>
        <fullName evidence="2 3">Uncharacterized protein</fullName>
    </submittedName>
</protein>
<sequence length="414" mass="45636">MISETGTPTTTTTNTMTPTGTLITTDKINKCDSSKYKSNEESNGMSDKKNITVKTKKSFCIDALLGKNENKNFFGSDFNVGNVKCSNDITKCFRKTAEQVKDGVGGSGGGGDDDDDDDNDERKNFFNVFDKRGQQKSKLFFENVNRAVGNKISDGGETIYESITGKYTTKNLDYDREKYDDVEMITDNKLNFYPERIVENLSECEMRRDCDNSRSQSPFSGKTNETRSNSPELSDNSSPPISPGNENDFRNNLNDSGEDFGSSQIFPRPGLLMTTTTSTTTTNNGSQNFMNQNSNIMLGSRPNIQQLRPHSAFLAYSTPHSFSSAFHPLNSNTGGSVNSKISGTNSTGMKTGISSNNGTSILGLNTGGSQHLHHMQLEWLARTGMFYPRLPDLSEYKILIPADDKILALISVYN</sequence>
<evidence type="ECO:0000313" key="3">
    <source>
        <dbReference type="EnsemblMetazoa" id="PHUM035290-PA"/>
    </source>
</evidence>
<dbReference type="EnsemblMetazoa" id="PHUM035290-RA">
    <property type="protein sequence ID" value="PHUM035290-PA"/>
    <property type="gene ID" value="PHUM035290"/>
</dbReference>
<dbReference type="InParanoid" id="E0VAD8"/>
<dbReference type="EMBL" id="DS235005">
    <property type="protein sequence ID" value="EEB10344.1"/>
    <property type="molecule type" value="Genomic_DNA"/>
</dbReference>
<keyword evidence="4" id="KW-1185">Reference proteome</keyword>
<organism>
    <name type="scientific">Pediculus humanus subsp. corporis</name>
    <name type="common">Body louse</name>
    <dbReference type="NCBI Taxonomy" id="121224"/>
    <lineage>
        <taxon>Eukaryota</taxon>
        <taxon>Metazoa</taxon>
        <taxon>Ecdysozoa</taxon>
        <taxon>Arthropoda</taxon>
        <taxon>Hexapoda</taxon>
        <taxon>Insecta</taxon>
        <taxon>Pterygota</taxon>
        <taxon>Neoptera</taxon>
        <taxon>Paraneoptera</taxon>
        <taxon>Psocodea</taxon>
        <taxon>Troctomorpha</taxon>
        <taxon>Phthiraptera</taxon>
        <taxon>Anoplura</taxon>
        <taxon>Pediculidae</taxon>
        <taxon>Pediculus</taxon>
    </lineage>
</organism>
<evidence type="ECO:0000313" key="4">
    <source>
        <dbReference type="Proteomes" id="UP000009046"/>
    </source>
</evidence>
<dbReference type="HOGENOM" id="CLU_664495_0_0_1"/>
<name>E0VAD8_PEDHC</name>
<dbReference type="OrthoDB" id="6159439at2759"/>
<feature type="compositionally biased region" description="Polar residues" evidence="1">
    <location>
        <begin position="213"/>
        <end position="239"/>
    </location>
</feature>
<accession>E0VAD8</accession>
<reference evidence="2" key="2">
    <citation type="submission" date="2007-04" db="EMBL/GenBank/DDBJ databases">
        <title>The genome of the human body louse.</title>
        <authorList>
            <consortium name="The Human Body Louse Genome Consortium"/>
            <person name="Kirkness E."/>
            <person name="Walenz B."/>
            <person name="Hass B."/>
            <person name="Bruggner R."/>
            <person name="Strausberg R."/>
        </authorList>
    </citation>
    <scope>NUCLEOTIDE SEQUENCE</scope>
    <source>
        <strain evidence="2">USDA</strain>
    </source>
</reference>
<reference evidence="3" key="3">
    <citation type="submission" date="2021-02" db="UniProtKB">
        <authorList>
            <consortium name="EnsemblMetazoa"/>
        </authorList>
    </citation>
    <scope>IDENTIFICATION</scope>
    <source>
        <strain evidence="3">USDA</strain>
    </source>
</reference>
<dbReference type="VEuPathDB" id="VectorBase:PHUM035290"/>
<feature type="region of interest" description="Disordered" evidence="1">
    <location>
        <begin position="103"/>
        <end position="123"/>
    </location>
</feature>
<gene>
    <name evidence="3" type="primary">8232317</name>
    <name evidence="2" type="ORF">Phum_PHUM035290</name>
</gene>
<feature type="compositionally biased region" description="Polar residues" evidence="1">
    <location>
        <begin position="250"/>
        <end position="265"/>
    </location>
</feature>
<dbReference type="KEGG" id="phu:Phum_PHUM035290"/>
<proteinExistence type="predicted"/>
<dbReference type="EMBL" id="AAZO01000418">
    <property type="status" value="NOT_ANNOTATED_CDS"/>
    <property type="molecule type" value="Genomic_DNA"/>
</dbReference>
<dbReference type="AlphaFoldDB" id="E0VAD8"/>
<evidence type="ECO:0000313" key="2">
    <source>
        <dbReference type="EMBL" id="EEB10344.1"/>
    </source>
</evidence>
<evidence type="ECO:0000256" key="1">
    <source>
        <dbReference type="SAM" id="MobiDB-lite"/>
    </source>
</evidence>
<reference evidence="2" key="1">
    <citation type="submission" date="2007-04" db="EMBL/GenBank/DDBJ databases">
        <title>Annotation of Pediculus humanus corporis strain USDA.</title>
        <authorList>
            <person name="Kirkness E."/>
            <person name="Hannick L."/>
            <person name="Hass B."/>
            <person name="Bruggner R."/>
            <person name="Lawson D."/>
            <person name="Bidwell S."/>
            <person name="Joardar V."/>
            <person name="Caler E."/>
            <person name="Walenz B."/>
            <person name="Inman J."/>
            <person name="Schobel S."/>
            <person name="Galinsky K."/>
            <person name="Amedeo P."/>
            <person name="Strausberg R."/>
        </authorList>
    </citation>
    <scope>NUCLEOTIDE SEQUENCE</scope>
    <source>
        <strain evidence="2">USDA</strain>
    </source>
</reference>
<dbReference type="Proteomes" id="UP000009046">
    <property type="component" value="Unassembled WGS sequence"/>
</dbReference>
<feature type="region of interest" description="Disordered" evidence="1">
    <location>
        <begin position="207"/>
        <end position="290"/>
    </location>
</feature>
<dbReference type="RefSeq" id="XP_002423082.1">
    <property type="nucleotide sequence ID" value="XM_002423037.1"/>
</dbReference>
<feature type="region of interest" description="Disordered" evidence="1">
    <location>
        <begin position="1"/>
        <end position="20"/>
    </location>
</feature>